<proteinExistence type="inferred from homology"/>
<dbReference type="EMBL" id="JASCZI010241725">
    <property type="protein sequence ID" value="MED6205819.1"/>
    <property type="molecule type" value="Genomic_DNA"/>
</dbReference>
<dbReference type="InterPro" id="IPR036291">
    <property type="entry name" value="NAD(P)-bd_dom_sf"/>
</dbReference>
<dbReference type="PANTHER" id="PTHR42820:SF9">
    <property type="entry name" value="OXIDOREDUCTASE-RELATED"/>
    <property type="match status" value="1"/>
</dbReference>
<accession>A0ABU6Y715</accession>
<dbReference type="Gene3D" id="3.40.50.720">
    <property type="entry name" value="NAD(P)-binding Rossmann-like Domain"/>
    <property type="match status" value="1"/>
</dbReference>
<evidence type="ECO:0000256" key="1">
    <source>
        <dbReference type="ARBA" id="ARBA00006484"/>
    </source>
</evidence>
<comment type="similarity">
    <text evidence="1">Belongs to the short-chain dehydrogenases/reductases (SDR) family.</text>
</comment>
<evidence type="ECO:0000313" key="3">
    <source>
        <dbReference type="Proteomes" id="UP001341840"/>
    </source>
</evidence>
<comment type="caution">
    <text evidence="2">The sequence shown here is derived from an EMBL/GenBank/DDBJ whole genome shotgun (WGS) entry which is preliminary data.</text>
</comment>
<dbReference type="PRINTS" id="PR00081">
    <property type="entry name" value="GDHRDH"/>
</dbReference>
<name>A0ABU6Y715_9FABA</name>
<sequence length="272" mass="28588">MSEQRLDGRVAIVTGGASGIGAATVKLFAEKGAYVVIADIQDELGKQVAASIGTDKVTYRHCDVRDEKQVEETVAFTVHKYGGLDIMFSNAGVAGSQSSIIDLDLKDFDNTLAVNLRGYAVCIKYAARVMVARKTRGSIICTASVVGSVAITSDFDDKGYISSKSGVLGLVRATCGDLGEYGIRVNSISPYLVATPLATKALNLDVSQVEELGVAAANLKGIVLKPIHIAQAALFLASDQSAYVSGHDLVVDGGFLAVNKTFKFIQESSSKA</sequence>
<gene>
    <name evidence="2" type="ORF">PIB30_021287</name>
</gene>
<dbReference type="PANTHER" id="PTHR42820">
    <property type="entry name" value="SHORT-CHAIN DEHYDROGENASE REDUCTASE"/>
    <property type="match status" value="1"/>
</dbReference>
<dbReference type="InterPro" id="IPR002347">
    <property type="entry name" value="SDR_fam"/>
</dbReference>
<protein>
    <submittedName>
        <fullName evidence="2">Uncharacterized protein</fullName>
    </submittedName>
</protein>
<dbReference type="PRINTS" id="PR00080">
    <property type="entry name" value="SDRFAMILY"/>
</dbReference>
<organism evidence="2 3">
    <name type="scientific">Stylosanthes scabra</name>
    <dbReference type="NCBI Taxonomy" id="79078"/>
    <lineage>
        <taxon>Eukaryota</taxon>
        <taxon>Viridiplantae</taxon>
        <taxon>Streptophyta</taxon>
        <taxon>Embryophyta</taxon>
        <taxon>Tracheophyta</taxon>
        <taxon>Spermatophyta</taxon>
        <taxon>Magnoliopsida</taxon>
        <taxon>eudicotyledons</taxon>
        <taxon>Gunneridae</taxon>
        <taxon>Pentapetalae</taxon>
        <taxon>rosids</taxon>
        <taxon>fabids</taxon>
        <taxon>Fabales</taxon>
        <taxon>Fabaceae</taxon>
        <taxon>Papilionoideae</taxon>
        <taxon>50 kb inversion clade</taxon>
        <taxon>dalbergioids sensu lato</taxon>
        <taxon>Dalbergieae</taxon>
        <taxon>Pterocarpus clade</taxon>
        <taxon>Stylosanthes</taxon>
    </lineage>
</organism>
<reference evidence="2 3" key="1">
    <citation type="journal article" date="2023" name="Plants (Basel)">
        <title>Bridging the Gap: Combining Genomics and Transcriptomics Approaches to Understand Stylosanthes scabra, an Orphan Legume from the Brazilian Caatinga.</title>
        <authorList>
            <person name="Ferreira-Neto J.R.C."/>
            <person name="da Silva M.D."/>
            <person name="Binneck E."/>
            <person name="de Melo N.F."/>
            <person name="da Silva R.H."/>
            <person name="de Melo A.L.T.M."/>
            <person name="Pandolfi V."/>
            <person name="Bustamante F.O."/>
            <person name="Brasileiro-Vidal A.C."/>
            <person name="Benko-Iseppon A.M."/>
        </authorList>
    </citation>
    <scope>NUCLEOTIDE SEQUENCE [LARGE SCALE GENOMIC DNA]</scope>
    <source>
        <tissue evidence="2">Leaves</tissue>
    </source>
</reference>
<dbReference type="Proteomes" id="UP001341840">
    <property type="component" value="Unassembled WGS sequence"/>
</dbReference>
<keyword evidence="3" id="KW-1185">Reference proteome</keyword>
<evidence type="ECO:0000313" key="2">
    <source>
        <dbReference type="EMBL" id="MED6205819.1"/>
    </source>
</evidence>
<dbReference type="Pfam" id="PF13561">
    <property type="entry name" value="adh_short_C2"/>
    <property type="match status" value="1"/>
</dbReference>
<dbReference type="SUPFAM" id="SSF51735">
    <property type="entry name" value="NAD(P)-binding Rossmann-fold domains"/>
    <property type="match status" value="1"/>
</dbReference>